<dbReference type="InterPro" id="IPR036388">
    <property type="entry name" value="WH-like_DNA-bd_sf"/>
</dbReference>
<dbReference type="Proteomes" id="UP000705508">
    <property type="component" value="Unassembled WGS sequence"/>
</dbReference>
<accession>A0A938XEV7</accession>
<dbReference type="Gene3D" id="1.10.10.10">
    <property type="entry name" value="Winged helix-like DNA-binding domain superfamily/Winged helix DNA-binding domain"/>
    <property type="match status" value="1"/>
</dbReference>
<evidence type="ECO:0000259" key="1">
    <source>
        <dbReference type="Pfam" id="PF08279"/>
    </source>
</evidence>
<dbReference type="RefSeq" id="WP_083582714.1">
    <property type="nucleotide sequence ID" value="NZ_JACJKS010000027.1"/>
</dbReference>
<reference evidence="2" key="2">
    <citation type="journal article" date="2021" name="Sci. Rep.">
        <title>The distribution of antibiotic resistance genes in chicken gut microbiota commensals.</title>
        <authorList>
            <person name="Juricova H."/>
            <person name="Matiasovicova J."/>
            <person name="Kubasova T."/>
            <person name="Cejkova D."/>
            <person name="Rychlik I."/>
        </authorList>
    </citation>
    <scope>NUCLEOTIDE SEQUENCE</scope>
    <source>
        <strain evidence="2">An582</strain>
    </source>
</reference>
<dbReference type="SUPFAM" id="SSF88659">
    <property type="entry name" value="Sigma3 and sigma4 domains of RNA polymerase sigma factors"/>
    <property type="match status" value="1"/>
</dbReference>
<organism evidence="2 3">
    <name type="scientific">Mordavella massiliensis</name>
    <dbReference type="NCBI Taxonomy" id="1871024"/>
    <lineage>
        <taxon>Bacteria</taxon>
        <taxon>Bacillati</taxon>
        <taxon>Bacillota</taxon>
        <taxon>Clostridia</taxon>
        <taxon>Eubacteriales</taxon>
        <taxon>Clostridiaceae</taxon>
        <taxon>Mordavella</taxon>
    </lineage>
</organism>
<dbReference type="InterPro" id="IPR013324">
    <property type="entry name" value="RNA_pol_sigma_r3/r4-like"/>
</dbReference>
<name>A0A938XEV7_9CLOT</name>
<gene>
    <name evidence="2" type="ORF">H6A20_12295</name>
</gene>
<dbReference type="Pfam" id="PF08279">
    <property type="entry name" value="HTH_11"/>
    <property type="match status" value="1"/>
</dbReference>
<dbReference type="InterPro" id="IPR013196">
    <property type="entry name" value="HTH_11"/>
</dbReference>
<evidence type="ECO:0000313" key="2">
    <source>
        <dbReference type="EMBL" id="MBM6949414.1"/>
    </source>
</evidence>
<protein>
    <submittedName>
        <fullName evidence="2">Sigma-70 family RNA polymerase sigma factor</fullName>
    </submittedName>
</protein>
<proteinExistence type="predicted"/>
<dbReference type="EMBL" id="JACJKS010000027">
    <property type="protein sequence ID" value="MBM6949414.1"/>
    <property type="molecule type" value="Genomic_DNA"/>
</dbReference>
<reference evidence="2" key="1">
    <citation type="submission" date="2020-08" db="EMBL/GenBank/DDBJ databases">
        <authorList>
            <person name="Cejkova D."/>
            <person name="Kubasova T."/>
            <person name="Jahodarova E."/>
            <person name="Rychlik I."/>
        </authorList>
    </citation>
    <scope>NUCLEOTIDE SEQUENCE</scope>
    <source>
        <strain evidence="2">An582</strain>
    </source>
</reference>
<sequence length="42" mass="4843">MYRHYYADISGTDLAEIYGVSQQAISKRIAKIRAKLKNLLEN</sequence>
<evidence type="ECO:0000313" key="3">
    <source>
        <dbReference type="Proteomes" id="UP000705508"/>
    </source>
</evidence>
<dbReference type="AlphaFoldDB" id="A0A938XEV7"/>
<feature type="domain" description="Helix-turn-helix type 11" evidence="1">
    <location>
        <begin position="8"/>
        <end position="36"/>
    </location>
</feature>
<comment type="caution">
    <text evidence="2">The sequence shown here is derived from an EMBL/GenBank/DDBJ whole genome shotgun (WGS) entry which is preliminary data.</text>
</comment>